<dbReference type="InterPro" id="IPR023378">
    <property type="entry name" value="YheA/YmcA-like_dom_sf"/>
</dbReference>
<gene>
    <name evidence="1" type="ORF">ACFQU8_00400</name>
</gene>
<dbReference type="InterPro" id="IPR010368">
    <property type="entry name" value="Com_YlbF"/>
</dbReference>
<dbReference type="EMBL" id="JBHTGR010000001">
    <property type="protein sequence ID" value="MFC7745698.1"/>
    <property type="molecule type" value="Genomic_DNA"/>
</dbReference>
<proteinExistence type="predicted"/>
<accession>A0ABW2URQ5</accession>
<keyword evidence="2" id="KW-1185">Reference proteome</keyword>
<dbReference type="PANTHER" id="PTHR38448:SF2">
    <property type="entry name" value="REGULATORY PROTEIN YLBF"/>
    <property type="match status" value="1"/>
</dbReference>
<dbReference type="InterPro" id="IPR052767">
    <property type="entry name" value="Bact_com_dev_regulator"/>
</dbReference>
<dbReference type="SUPFAM" id="SSF158622">
    <property type="entry name" value="YheA/YmcA-like"/>
    <property type="match status" value="1"/>
</dbReference>
<evidence type="ECO:0000313" key="2">
    <source>
        <dbReference type="Proteomes" id="UP001596620"/>
    </source>
</evidence>
<comment type="caution">
    <text evidence="1">The sequence shown here is derived from an EMBL/GenBank/DDBJ whole genome shotgun (WGS) entry which is preliminary data.</text>
</comment>
<sequence length="144" mass="16098">MIGTMEYADILDYSDVVSNMVLKSDVMESYQDAREALNNDAEAQQLIKAFNDMKEQYDEVQRFGRYHPDFNKIMKEVRTAKREMDMHEKVAQFKIAERNLQKMLDDISEYIAFSVSDGIKAPKDGAALTDAGCGSGGSCGCSAS</sequence>
<dbReference type="Pfam" id="PF06133">
    <property type="entry name" value="Com_YlbF"/>
    <property type="match status" value="1"/>
</dbReference>
<protein>
    <submittedName>
        <fullName evidence="1">YlbF family regulator</fullName>
    </submittedName>
</protein>
<name>A0ABW2URQ5_9BACI</name>
<organism evidence="1 2">
    <name type="scientific">Lentibacillus kimchii</name>
    <dbReference type="NCBI Taxonomy" id="1542911"/>
    <lineage>
        <taxon>Bacteria</taxon>
        <taxon>Bacillati</taxon>
        <taxon>Bacillota</taxon>
        <taxon>Bacilli</taxon>
        <taxon>Bacillales</taxon>
        <taxon>Bacillaceae</taxon>
        <taxon>Lentibacillus</taxon>
    </lineage>
</organism>
<dbReference type="RefSeq" id="WP_382357176.1">
    <property type="nucleotide sequence ID" value="NZ_JBHTGR010000001.1"/>
</dbReference>
<dbReference type="Gene3D" id="1.20.1500.10">
    <property type="entry name" value="YheA/YmcA-like"/>
    <property type="match status" value="1"/>
</dbReference>
<evidence type="ECO:0000313" key="1">
    <source>
        <dbReference type="EMBL" id="MFC7745698.1"/>
    </source>
</evidence>
<dbReference type="Proteomes" id="UP001596620">
    <property type="component" value="Unassembled WGS sequence"/>
</dbReference>
<reference evidence="2" key="1">
    <citation type="journal article" date="2019" name="Int. J. Syst. Evol. Microbiol.">
        <title>The Global Catalogue of Microorganisms (GCM) 10K type strain sequencing project: providing services to taxonomists for standard genome sequencing and annotation.</title>
        <authorList>
            <consortium name="The Broad Institute Genomics Platform"/>
            <consortium name="The Broad Institute Genome Sequencing Center for Infectious Disease"/>
            <person name="Wu L."/>
            <person name="Ma J."/>
        </authorList>
    </citation>
    <scope>NUCLEOTIDE SEQUENCE [LARGE SCALE GENOMIC DNA]</scope>
    <source>
        <strain evidence="2">JCM 30234</strain>
    </source>
</reference>
<dbReference type="PANTHER" id="PTHR38448">
    <property type="entry name" value="REGULATORY PROTEIN YLBF-RELATED"/>
    <property type="match status" value="1"/>
</dbReference>